<evidence type="ECO:0000256" key="4">
    <source>
        <dbReference type="ARBA" id="ARBA00022777"/>
    </source>
</evidence>
<dbReference type="Gene3D" id="1.10.510.10">
    <property type="entry name" value="Transferase(Phosphotransferase) domain 1"/>
    <property type="match status" value="1"/>
</dbReference>
<keyword evidence="3" id="KW-0547">Nucleotide-binding</keyword>
<reference evidence="7" key="1">
    <citation type="journal article" date="2022" name="Plant J.">
        <title>Strategies of tolerance reflected in two North American maple genomes.</title>
        <authorList>
            <person name="McEvoy S.L."/>
            <person name="Sezen U.U."/>
            <person name="Trouern-Trend A."/>
            <person name="McMahon S.M."/>
            <person name="Schaberg P.G."/>
            <person name="Yang J."/>
            <person name="Wegrzyn J.L."/>
            <person name="Swenson N.G."/>
        </authorList>
    </citation>
    <scope>NUCLEOTIDE SEQUENCE</scope>
    <source>
        <strain evidence="7">NS2018</strain>
    </source>
</reference>
<dbReference type="Proteomes" id="UP001168877">
    <property type="component" value="Unassembled WGS sequence"/>
</dbReference>
<protein>
    <recommendedName>
        <fullName evidence="6">Protein kinase domain-containing protein</fullName>
    </recommendedName>
</protein>
<comment type="caution">
    <text evidence="7">The sequence shown here is derived from an EMBL/GenBank/DDBJ whole genome shotgun (WGS) entry which is preliminary data.</text>
</comment>
<accession>A0AA39VGB0</accession>
<dbReference type="EMBL" id="JAUESC010000385">
    <property type="protein sequence ID" value="KAK0579012.1"/>
    <property type="molecule type" value="Genomic_DNA"/>
</dbReference>
<keyword evidence="5" id="KW-0067">ATP-binding</keyword>
<sequence>MEKETENLVSKNGYKMKKEARNIVVFGKYKKGRISRQGTFTKVWNDGLLHTQCGTPVLRKNGYDEAKSDIWSCGVVLFVLLSGYLPFQHENVMKLYRKIFKAEFVFPPWISMDAKKLISRVLIAEDDKKITVTGIMKNPWFRKGFGREFSREREAGCDRGGGAGGDSSGAVEIGRRQYRESCEEDVRPALKDIRVWS</sequence>
<dbReference type="GO" id="GO:0005524">
    <property type="term" value="F:ATP binding"/>
    <property type="evidence" value="ECO:0007669"/>
    <property type="project" value="UniProtKB-KW"/>
</dbReference>
<organism evidence="7 8">
    <name type="scientific">Acer saccharum</name>
    <name type="common">Sugar maple</name>
    <dbReference type="NCBI Taxonomy" id="4024"/>
    <lineage>
        <taxon>Eukaryota</taxon>
        <taxon>Viridiplantae</taxon>
        <taxon>Streptophyta</taxon>
        <taxon>Embryophyta</taxon>
        <taxon>Tracheophyta</taxon>
        <taxon>Spermatophyta</taxon>
        <taxon>Magnoliopsida</taxon>
        <taxon>eudicotyledons</taxon>
        <taxon>Gunneridae</taxon>
        <taxon>Pentapetalae</taxon>
        <taxon>rosids</taxon>
        <taxon>malvids</taxon>
        <taxon>Sapindales</taxon>
        <taxon>Sapindaceae</taxon>
        <taxon>Hippocastanoideae</taxon>
        <taxon>Acereae</taxon>
        <taxon>Acer</taxon>
    </lineage>
</organism>
<dbReference type="InterPro" id="IPR011009">
    <property type="entry name" value="Kinase-like_dom_sf"/>
</dbReference>
<evidence type="ECO:0000259" key="6">
    <source>
        <dbReference type="PROSITE" id="PS50011"/>
    </source>
</evidence>
<dbReference type="GO" id="GO:0007165">
    <property type="term" value="P:signal transduction"/>
    <property type="evidence" value="ECO:0007669"/>
    <property type="project" value="TreeGrafter"/>
</dbReference>
<evidence type="ECO:0000256" key="1">
    <source>
        <dbReference type="ARBA" id="ARBA00022527"/>
    </source>
</evidence>
<gene>
    <name evidence="7" type="ORF">LWI29_019674</name>
</gene>
<evidence type="ECO:0000313" key="8">
    <source>
        <dbReference type="Proteomes" id="UP001168877"/>
    </source>
</evidence>
<dbReference type="PROSITE" id="PS50011">
    <property type="entry name" value="PROTEIN_KINASE_DOM"/>
    <property type="match status" value="1"/>
</dbReference>
<proteinExistence type="predicted"/>
<dbReference type="SMART" id="SM00220">
    <property type="entry name" value="S_TKc"/>
    <property type="match status" value="1"/>
</dbReference>
<keyword evidence="1" id="KW-0723">Serine/threonine-protein kinase</keyword>
<dbReference type="AlphaFoldDB" id="A0AA39VGB0"/>
<evidence type="ECO:0000313" key="7">
    <source>
        <dbReference type="EMBL" id="KAK0579012.1"/>
    </source>
</evidence>
<dbReference type="Pfam" id="PF00069">
    <property type="entry name" value="Pkinase"/>
    <property type="match status" value="1"/>
</dbReference>
<dbReference type="SUPFAM" id="SSF56112">
    <property type="entry name" value="Protein kinase-like (PK-like)"/>
    <property type="match status" value="1"/>
</dbReference>
<dbReference type="PANTHER" id="PTHR43895:SF162">
    <property type="entry name" value="CBL-INTERACTING SERINE_THREONINE-PROTEIN KINASE 25"/>
    <property type="match status" value="1"/>
</dbReference>
<dbReference type="GO" id="GO:0004674">
    <property type="term" value="F:protein serine/threonine kinase activity"/>
    <property type="evidence" value="ECO:0007669"/>
    <property type="project" value="UniProtKB-KW"/>
</dbReference>
<dbReference type="PANTHER" id="PTHR43895">
    <property type="entry name" value="CALCIUM/CALMODULIN-DEPENDENT PROTEIN KINASE KINASE-RELATED"/>
    <property type="match status" value="1"/>
</dbReference>
<evidence type="ECO:0000256" key="5">
    <source>
        <dbReference type="ARBA" id="ARBA00022840"/>
    </source>
</evidence>
<keyword evidence="2" id="KW-0808">Transferase</keyword>
<reference evidence="7" key="2">
    <citation type="submission" date="2023-06" db="EMBL/GenBank/DDBJ databases">
        <authorList>
            <person name="Swenson N.G."/>
            <person name="Wegrzyn J.L."/>
            <person name="Mcevoy S.L."/>
        </authorList>
    </citation>
    <scope>NUCLEOTIDE SEQUENCE</scope>
    <source>
        <strain evidence="7">NS2018</strain>
        <tissue evidence="7">Leaf</tissue>
    </source>
</reference>
<keyword evidence="4" id="KW-0418">Kinase</keyword>
<dbReference type="InterPro" id="IPR000719">
    <property type="entry name" value="Prot_kinase_dom"/>
</dbReference>
<evidence type="ECO:0000256" key="2">
    <source>
        <dbReference type="ARBA" id="ARBA00022679"/>
    </source>
</evidence>
<keyword evidence="8" id="KW-1185">Reference proteome</keyword>
<name>A0AA39VGB0_ACESA</name>
<feature type="domain" description="Protein kinase" evidence="6">
    <location>
        <begin position="1"/>
        <end position="141"/>
    </location>
</feature>
<evidence type="ECO:0000256" key="3">
    <source>
        <dbReference type="ARBA" id="ARBA00022741"/>
    </source>
</evidence>